<evidence type="ECO:0008006" key="4">
    <source>
        <dbReference type="Google" id="ProtNLM"/>
    </source>
</evidence>
<reference evidence="2 3" key="1">
    <citation type="journal article" date="2015" name="Stand. Genomic Sci.">
        <title>Genomic Encyclopedia of Bacterial and Archaeal Type Strains, Phase III: the genomes of soil and plant-associated and newly described type strains.</title>
        <authorList>
            <person name="Whitman W.B."/>
            <person name="Woyke T."/>
            <person name="Klenk H.P."/>
            <person name="Zhou Y."/>
            <person name="Lilburn T.G."/>
            <person name="Beck B.J."/>
            <person name="De Vos P."/>
            <person name="Vandamme P."/>
            <person name="Eisen J.A."/>
            <person name="Garrity G."/>
            <person name="Hugenholtz P."/>
            <person name="Kyrpides N.C."/>
        </authorList>
    </citation>
    <scope>NUCLEOTIDE SEQUENCE [LARGE SCALE GENOMIC DNA]</scope>
    <source>
        <strain evidence="2 3">CGMCC 1.7271</strain>
    </source>
</reference>
<gene>
    <name evidence="2" type="ORF">IQ13_1376</name>
</gene>
<dbReference type="RefSeq" id="WP_144885341.1">
    <property type="nucleotide sequence ID" value="NZ_VLLE01000003.1"/>
</dbReference>
<keyword evidence="1" id="KW-0732">Signal</keyword>
<evidence type="ECO:0000256" key="1">
    <source>
        <dbReference type="SAM" id="SignalP"/>
    </source>
</evidence>
<name>A0A562SPZ7_9BACT</name>
<dbReference type="Proteomes" id="UP000316167">
    <property type="component" value="Unassembled WGS sequence"/>
</dbReference>
<organism evidence="2 3">
    <name type="scientific">Lacibacter cauensis</name>
    <dbReference type="NCBI Taxonomy" id="510947"/>
    <lineage>
        <taxon>Bacteria</taxon>
        <taxon>Pseudomonadati</taxon>
        <taxon>Bacteroidota</taxon>
        <taxon>Chitinophagia</taxon>
        <taxon>Chitinophagales</taxon>
        <taxon>Chitinophagaceae</taxon>
        <taxon>Lacibacter</taxon>
    </lineage>
</organism>
<dbReference type="AlphaFoldDB" id="A0A562SPZ7"/>
<protein>
    <recommendedName>
        <fullName evidence="4">DNA-binding protein</fullName>
    </recommendedName>
</protein>
<evidence type="ECO:0000313" key="3">
    <source>
        <dbReference type="Proteomes" id="UP000316167"/>
    </source>
</evidence>
<accession>A0A562SPZ7</accession>
<proteinExistence type="predicted"/>
<evidence type="ECO:0000313" key="2">
    <source>
        <dbReference type="EMBL" id="TWI83268.1"/>
    </source>
</evidence>
<feature type="chain" id="PRO_5021891470" description="DNA-binding protein" evidence="1">
    <location>
        <begin position="20"/>
        <end position="120"/>
    </location>
</feature>
<keyword evidence="3" id="KW-1185">Reference proteome</keyword>
<sequence length="120" mass="13520">MQLLTVFLFFVALTGTAYAQQTISLEEVSKHIGDSVKVCGVVRGGRFLEQAKNSPTLLNIGAAFPNQQLTVVIWGDVRKQFEQAPEELFKDKEVCIVGKVELYKEKPQIVLKRKEQLLLK</sequence>
<dbReference type="OrthoDB" id="1524522at2"/>
<dbReference type="EMBL" id="VLLE01000003">
    <property type="protein sequence ID" value="TWI83268.1"/>
    <property type="molecule type" value="Genomic_DNA"/>
</dbReference>
<comment type="caution">
    <text evidence="2">The sequence shown here is derived from an EMBL/GenBank/DDBJ whole genome shotgun (WGS) entry which is preliminary data.</text>
</comment>
<feature type="signal peptide" evidence="1">
    <location>
        <begin position="1"/>
        <end position="19"/>
    </location>
</feature>